<dbReference type="InterPro" id="IPR001647">
    <property type="entry name" value="HTH_TetR"/>
</dbReference>
<evidence type="ECO:0000256" key="1">
    <source>
        <dbReference type="ARBA" id="ARBA00023015"/>
    </source>
</evidence>
<dbReference type="PRINTS" id="PR00455">
    <property type="entry name" value="HTHTETR"/>
</dbReference>
<organism evidence="6 7">
    <name type="scientific">Cryobacterium sinapicolor</name>
    <dbReference type="NCBI Taxonomy" id="1259236"/>
    <lineage>
        <taxon>Bacteria</taxon>
        <taxon>Bacillati</taxon>
        <taxon>Actinomycetota</taxon>
        <taxon>Actinomycetes</taxon>
        <taxon>Micrococcales</taxon>
        <taxon>Microbacteriaceae</taxon>
        <taxon>Cryobacterium</taxon>
    </lineage>
</organism>
<dbReference type="InterPro" id="IPR023772">
    <property type="entry name" value="DNA-bd_HTH_TetR-type_CS"/>
</dbReference>
<evidence type="ECO:0000313" key="7">
    <source>
        <dbReference type="Proteomes" id="UP000297853"/>
    </source>
</evidence>
<dbReference type="PANTHER" id="PTHR30055:SF238">
    <property type="entry name" value="MYCOFACTOCIN BIOSYNTHESIS TRANSCRIPTIONAL REGULATOR MFTR-RELATED"/>
    <property type="match status" value="1"/>
</dbReference>
<comment type="caution">
    <text evidence="6">The sequence shown here is derived from an EMBL/GenBank/DDBJ whole genome shotgun (WGS) entry which is preliminary data.</text>
</comment>
<dbReference type="Gene3D" id="1.10.357.10">
    <property type="entry name" value="Tetracycline Repressor, domain 2"/>
    <property type="match status" value="1"/>
</dbReference>
<keyword evidence="2 4" id="KW-0238">DNA-binding</keyword>
<keyword evidence="7" id="KW-1185">Reference proteome</keyword>
<reference evidence="6 7" key="1">
    <citation type="submission" date="2019-03" db="EMBL/GenBank/DDBJ databases">
        <title>Genomics of glacier-inhabiting Cryobacterium strains.</title>
        <authorList>
            <person name="Liu Q."/>
            <person name="Xin Y.-H."/>
        </authorList>
    </citation>
    <scope>NUCLEOTIDE SEQUENCE [LARGE SCALE GENOMIC DNA]</scope>
    <source>
        <strain evidence="6 7">TMT1-23-1</strain>
    </source>
</reference>
<dbReference type="InterPro" id="IPR009057">
    <property type="entry name" value="Homeodomain-like_sf"/>
</dbReference>
<dbReference type="PROSITE" id="PS01081">
    <property type="entry name" value="HTH_TETR_1"/>
    <property type="match status" value="1"/>
</dbReference>
<keyword evidence="3" id="KW-0804">Transcription</keyword>
<evidence type="ECO:0000256" key="4">
    <source>
        <dbReference type="PROSITE-ProRule" id="PRU00335"/>
    </source>
</evidence>
<dbReference type="EMBL" id="SOGQ01000059">
    <property type="protein sequence ID" value="TFC97709.1"/>
    <property type="molecule type" value="Genomic_DNA"/>
</dbReference>
<evidence type="ECO:0000256" key="3">
    <source>
        <dbReference type="ARBA" id="ARBA00023163"/>
    </source>
</evidence>
<gene>
    <name evidence="6" type="ORF">E3T28_11845</name>
</gene>
<dbReference type="PROSITE" id="PS50977">
    <property type="entry name" value="HTH_TETR_2"/>
    <property type="match status" value="1"/>
</dbReference>
<dbReference type="PANTHER" id="PTHR30055">
    <property type="entry name" value="HTH-TYPE TRANSCRIPTIONAL REGULATOR RUTR"/>
    <property type="match status" value="1"/>
</dbReference>
<evidence type="ECO:0000313" key="6">
    <source>
        <dbReference type="EMBL" id="TFC97709.1"/>
    </source>
</evidence>
<feature type="domain" description="HTH tetR-type" evidence="5">
    <location>
        <begin position="10"/>
        <end position="70"/>
    </location>
</feature>
<accession>A0ABY2J2D9</accession>
<name>A0ABY2J2D9_9MICO</name>
<evidence type="ECO:0000256" key="2">
    <source>
        <dbReference type="ARBA" id="ARBA00023125"/>
    </source>
</evidence>
<sequence length="197" mass="21278">MVDLSERRHAKTKADIVTAALAMFERDGYSRVTMEDIARVAGVSRRTVYRRFPTKDHIVLEVPKRWLSAWDGVVAGSPDAPPRAVAEAAALAVARYIDDHIAEVLVAYTAIDQSLALVTASAAANREWVERIVGLVRREPGRLAPAMQHVIAGAYLGAIDAMMAQWVVGGGRGSVLGTTKALLERLAPIWPSAADQP</sequence>
<feature type="DNA-binding region" description="H-T-H motif" evidence="4">
    <location>
        <begin position="33"/>
        <end position="52"/>
    </location>
</feature>
<dbReference type="Pfam" id="PF00440">
    <property type="entry name" value="TetR_N"/>
    <property type="match status" value="1"/>
</dbReference>
<dbReference type="Proteomes" id="UP000297853">
    <property type="component" value="Unassembled WGS sequence"/>
</dbReference>
<evidence type="ECO:0000259" key="5">
    <source>
        <dbReference type="PROSITE" id="PS50977"/>
    </source>
</evidence>
<proteinExistence type="predicted"/>
<dbReference type="RefSeq" id="WP_134431382.1">
    <property type="nucleotide sequence ID" value="NZ_SOGQ01000059.1"/>
</dbReference>
<dbReference type="InterPro" id="IPR050109">
    <property type="entry name" value="HTH-type_TetR-like_transc_reg"/>
</dbReference>
<protein>
    <submittedName>
        <fullName evidence="6">TetR/AcrR family transcriptional regulator</fullName>
    </submittedName>
</protein>
<keyword evidence="1" id="KW-0805">Transcription regulation</keyword>
<dbReference type="SUPFAM" id="SSF46689">
    <property type="entry name" value="Homeodomain-like"/>
    <property type="match status" value="1"/>
</dbReference>